<organism evidence="8 9">
    <name type="scientific">Phenylobacterium montanum</name>
    <dbReference type="NCBI Taxonomy" id="2823693"/>
    <lineage>
        <taxon>Bacteria</taxon>
        <taxon>Pseudomonadati</taxon>
        <taxon>Pseudomonadota</taxon>
        <taxon>Alphaproteobacteria</taxon>
        <taxon>Caulobacterales</taxon>
        <taxon>Caulobacteraceae</taxon>
        <taxon>Phenylobacterium</taxon>
    </lineage>
</organism>
<dbReference type="InterPro" id="IPR000529">
    <property type="entry name" value="Ribosomal_bS6"/>
</dbReference>
<dbReference type="Pfam" id="PF01250">
    <property type="entry name" value="Ribosomal_S6"/>
    <property type="match status" value="1"/>
</dbReference>
<dbReference type="GO" id="GO:0022627">
    <property type="term" value="C:cytosolic small ribosomal subunit"/>
    <property type="evidence" value="ECO:0007669"/>
    <property type="project" value="TreeGrafter"/>
</dbReference>
<keyword evidence="6" id="KW-0699">rRNA-binding</keyword>
<dbReference type="GO" id="GO:0003735">
    <property type="term" value="F:structural constituent of ribosome"/>
    <property type="evidence" value="ECO:0007669"/>
    <property type="project" value="InterPro"/>
</dbReference>
<dbReference type="PANTHER" id="PTHR21011:SF1">
    <property type="entry name" value="SMALL RIBOSOMAL SUBUNIT PROTEIN BS6M"/>
    <property type="match status" value="1"/>
</dbReference>
<dbReference type="Gene3D" id="3.30.70.60">
    <property type="match status" value="1"/>
</dbReference>
<dbReference type="RefSeq" id="WP_211939057.1">
    <property type="nucleotide sequence ID" value="NZ_CP073078.1"/>
</dbReference>
<evidence type="ECO:0000256" key="7">
    <source>
        <dbReference type="SAM" id="MobiDB-lite"/>
    </source>
</evidence>
<dbReference type="GO" id="GO:0006412">
    <property type="term" value="P:translation"/>
    <property type="evidence" value="ECO:0007669"/>
    <property type="project" value="UniProtKB-UniRule"/>
</dbReference>
<evidence type="ECO:0000256" key="6">
    <source>
        <dbReference type="HAMAP-Rule" id="MF_00360"/>
    </source>
</evidence>
<protein>
    <recommendedName>
        <fullName evidence="5 6">Small ribosomal subunit protein bS6</fullName>
    </recommendedName>
</protein>
<evidence type="ECO:0000256" key="5">
    <source>
        <dbReference type="ARBA" id="ARBA00035294"/>
    </source>
</evidence>
<gene>
    <name evidence="6 8" type="primary">rpsF</name>
    <name evidence="8" type="ORF">KCG34_03730</name>
</gene>
<dbReference type="NCBIfam" id="TIGR00166">
    <property type="entry name" value="S6"/>
    <property type="match status" value="1"/>
</dbReference>
<proteinExistence type="inferred from homology"/>
<dbReference type="HAMAP" id="MF_00360">
    <property type="entry name" value="Ribosomal_bS6"/>
    <property type="match status" value="1"/>
</dbReference>
<evidence type="ECO:0000256" key="1">
    <source>
        <dbReference type="ARBA" id="ARBA00009512"/>
    </source>
</evidence>
<comment type="function">
    <text evidence="4 6">Binds together with bS18 to 16S ribosomal RNA.</text>
</comment>
<dbReference type="PANTHER" id="PTHR21011">
    <property type="entry name" value="MITOCHONDRIAL 28S RIBOSOMAL PROTEIN S6"/>
    <property type="match status" value="1"/>
</dbReference>
<dbReference type="InterPro" id="IPR035980">
    <property type="entry name" value="Ribosomal_bS6_sf"/>
</dbReference>
<evidence type="ECO:0000256" key="4">
    <source>
        <dbReference type="ARBA" id="ARBA00035104"/>
    </source>
</evidence>
<dbReference type="InterPro" id="IPR020814">
    <property type="entry name" value="Ribosomal_S6_plastid/chlpt"/>
</dbReference>
<dbReference type="EMBL" id="CP073078">
    <property type="protein sequence ID" value="QUD89007.1"/>
    <property type="molecule type" value="Genomic_DNA"/>
</dbReference>
<feature type="region of interest" description="Disordered" evidence="7">
    <location>
        <begin position="107"/>
        <end position="133"/>
    </location>
</feature>
<dbReference type="Proteomes" id="UP000676409">
    <property type="component" value="Chromosome"/>
</dbReference>
<keyword evidence="3 6" id="KW-0687">Ribonucleoprotein</keyword>
<dbReference type="AlphaFoldDB" id="A0A975G1Y0"/>
<dbReference type="SUPFAM" id="SSF54995">
    <property type="entry name" value="Ribosomal protein S6"/>
    <property type="match status" value="1"/>
</dbReference>
<dbReference type="InterPro" id="IPR014717">
    <property type="entry name" value="Transl_elong_EF1B/ribsomal_bS6"/>
</dbReference>
<evidence type="ECO:0000256" key="3">
    <source>
        <dbReference type="ARBA" id="ARBA00023274"/>
    </source>
</evidence>
<evidence type="ECO:0000313" key="8">
    <source>
        <dbReference type="EMBL" id="QUD89007.1"/>
    </source>
</evidence>
<keyword evidence="9" id="KW-1185">Reference proteome</keyword>
<dbReference type="KEGG" id="caul:KCG34_03730"/>
<reference evidence="8" key="1">
    <citation type="submission" date="2021-04" db="EMBL/GenBank/DDBJ databases">
        <title>The complete genome sequence of Caulobacter sp. S6.</title>
        <authorList>
            <person name="Tang Y."/>
            <person name="Ouyang W."/>
            <person name="Liu Q."/>
            <person name="Huang B."/>
            <person name="Guo Z."/>
            <person name="Lei P."/>
        </authorList>
    </citation>
    <scope>NUCLEOTIDE SEQUENCE</scope>
    <source>
        <strain evidence="8">S6</strain>
    </source>
</reference>
<comment type="similarity">
    <text evidence="1 6">Belongs to the bacterial ribosomal protein bS6 family.</text>
</comment>
<keyword evidence="6" id="KW-0694">RNA-binding</keyword>
<sequence length="133" mass="15392">MAFYEHVVIARQDISPQQAEALNDQLKHLIEEGGGHIAKIEYWGLRNLTYRIKKNRKGHYSLLAIDAPAAAVKEMERQLSINEDVLRYMTVRVEELDLELSPVLARRDRDRGERGDREGGERPPRREFEDVPA</sequence>
<accession>A0A975G1Y0</accession>
<keyword evidence="2 6" id="KW-0689">Ribosomal protein</keyword>
<dbReference type="CDD" id="cd00473">
    <property type="entry name" value="bS6"/>
    <property type="match status" value="1"/>
</dbReference>
<evidence type="ECO:0000313" key="9">
    <source>
        <dbReference type="Proteomes" id="UP000676409"/>
    </source>
</evidence>
<name>A0A975G1Y0_9CAUL</name>
<evidence type="ECO:0000256" key="2">
    <source>
        <dbReference type="ARBA" id="ARBA00022980"/>
    </source>
</evidence>
<dbReference type="GO" id="GO:0070181">
    <property type="term" value="F:small ribosomal subunit rRNA binding"/>
    <property type="evidence" value="ECO:0007669"/>
    <property type="project" value="TreeGrafter"/>
</dbReference>